<dbReference type="Pfam" id="PF08279">
    <property type="entry name" value="HTH_11"/>
    <property type="match status" value="1"/>
</dbReference>
<dbReference type="GO" id="GO:0009249">
    <property type="term" value="P:protein lipoylation"/>
    <property type="evidence" value="ECO:0007669"/>
    <property type="project" value="UniProtKB-ARBA"/>
</dbReference>
<dbReference type="PANTHER" id="PTHR12835">
    <property type="entry name" value="BIOTIN PROTEIN LIGASE"/>
    <property type="match status" value="1"/>
</dbReference>
<dbReference type="Pfam" id="PF03099">
    <property type="entry name" value="BPL_LplA_LipB"/>
    <property type="match status" value="1"/>
</dbReference>
<evidence type="ECO:0000256" key="5">
    <source>
        <dbReference type="HAMAP-Rule" id="MF_00978"/>
    </source>
</evidence>
<keyword evidence="8" id="KW-1185">Reference proteome</keyword>
<dbReference type="EMBL" id="ACIN03000005">
    <property type="protein sequence ID" value="ESK65853.1"/>
    <property type="molecule type" value="Genomic_DNA"/>
</dbReference>
<dbReference type="Proteomes" id="UP000019050">
    <property type="component" value="Unassembled WGS sequence"/>
</dbReference>
<keyword evidence="2 5" id="KW-0547">Nucleotide-binding</keyword>
<dbReference type="Gene3D" id="3.30.930.10">
    <property type="entry name" value="Bira Bifunctional Protein, Domain 2"/>
    <property type="match status" value="1"/>
</dbReference>
<dbReference type="HAMAP" id="MF_00978">
    <property type="entry name" value="Bifunct_BirA"/>
    <property type="match status" value="1"/>
</dbReference>
<feature type="binding site" evidence="5">
    <location>
        <begin position="93"/>
        <end position="95"/>
    </location>
    <ligand>
        <name>biotin</name>
        <dbReference type="ChEBI" id="CHEBI:57586"/>
    </ligand>
</feature>
<dbReference type="GO" id="GO:0003677">
    <property type="term" value="F:DNA binding"/>
    <property type="evidence" value="ECO:0007669"/>
    <property type="project" value="UniProtKB-UniRule"/>
</dbReference>
<dbReference type="InterPro" id="IPR004408">
    <property type="entry name" value="Biotin_CoA_COase_ligase"/>
</dbReference>
<dbReference type="GO" id="GO:0005524">
    <property type="term" value="F:ATP binding"/>
    <property type="evidence" value="ECO:0007669"/>
    <property type="project" value="UniProtKB-UniRule"/>
</dbReference>
<dbReference type="InterPro" id="IPR036388">
    <property type="entry name" value="WH-like_DNA-bd_sf"/>
</dbReference>
<feature type="binding site" evidence="5">
    <location>
        <position position="117"/>
    </location>
    <ligand>
        <name>biotin</name>
        <dbReference type="ChEBI" id="CHEBI:57586"/>
    </ligand>
</feature>
<dbReference type="eggNOG" id="COG0340">
    <property type="taxonomic scope" value="Bacteria"/>
</dbReference>
<dbReference type="InterPro" id="IPR045864">
    <property type="entry name" value="aa-tRNA-synth_II/BPL/LPL"/>
</dbReference>
<keyword evidence="5" id="KW-0238">DNA-binding</keyword>
<dbReference type="SUPFAM" id="SSF55681">
    <property type="entry name" value="Class II aaRS and biotin synthetases"/>
    <property type="match status" value="1"/>
</dbReference>
<evidence type="ECO:0000259" key="6">
    <source>
        <dbReference type="PROSITE" id="PS51733"/>
    </source>
</evidence>
<keyword evidence="5" id="KW-0678">Repressor</keyword>
<dbReference type="GO" id="GO:0005737">
    <property type="term" value="C:cytoplasm"/>
    <property type="evidence" value="ECO:0007669"/>
    <property type="project" value="TreeGrafter"/>
</dbReference>
<dbReference type="InterPro" id="IPR004143">
    <property type="entry name" value="BPL_LPL_catalytic"/>
</dbReference>
<dbReference type="Gene3D" id="1.10.10.10">
    <property type="entry name" value="Winged helix-like DNA-binding domain superfamily/Winged helix DNA-binding domain"/>
    <property type="match status" value="1"/>
</dbReference>
<feature type="DNA-binding region" description="H-T-H motif" evidence="5">
    <location>
        <begin position="22"/>
        <end position="41"/>
    </location>
</feature>
<keyword evidence="5" id="KW-0805">Transcription regulation</keyword>
<proteinExistence type="inferred from homology"/>
<dbReference type="SUPFAM" id="SSF50037">
    <property type="entry name" value="C-terminal domain of transcriptional repressors"/>
    <property type="match status" value="1"/>
</dbReference>
<dbReference type="Gene3D" id="2.30.30.100">
    <property type="match status" value="1"/>
</dbReference>
<feature type="binding site" evidence="5">
    <location>
        <position position="189"/>
    </location>
    <ligand>
        <name>biotin</name>
        <dbReference type="ChEBI" id="CHEBI:57586"/>
    </ligand>
</feature>
<dbReference type="OrthoDB" id="9807064at2"/>
<dbReference type="HOGENOM" id="CLU_051096_0_0_9"/>
<dbReference type="GO" id="GO:0006355">
    <property type="term" value="P:regulation of DNA-templated transcription"/>
    <property type="evidence" value="ECO:0007669"/>
    <property type="project" value="UniProtKB-UniRule"/>
</dbReference>
<evidence type="ECO:0000313" key="8">
    <source>
        <dbReference type="Proteomes" id="UP000019050"/>
    </source>
</evidence>
<feature type="binding site" evidence="5">
    <location>
        <begin position="121"/>
        <end position="123"/>
    </location>
    <ligand>
        <name>biotin</name>
        <dbReference type="ChEBI" id="CHEBI:57586"/>
    </ligand>
</feature>
<evidence type="ECO:0000256" key="2">
    <source>
        <dbReference type="ARBA" id="ARBA00022741"/>
    </source>
</evidence>
<comment type="function">
    <text evidence="5">Acts both as a biotin--[acetyl-CoA-carboxylase] ligase and a repressor.</text>
</comment>
<protein>
    <recommendedName>
        <fullName evidence="5">Bifunctional ligase/repressor BirA</fullName>
    </recommendedName>
    <alternativeName>
        <fullName evidence="5">Biotin--[acetyl-CoA-carboxylase] ligase</fullName>
        <ecNumber evidence="5">6.3.4.15</ecNumber>
    </alternativeName>
    <alternativeName>
        <fullName evidence="5">Biotin--protein ligase</fullName>
    </alternativeName>
    <alternativeName>
        <fullName evidence="5">Biotin-[acetyl-CoA carboxylase] synthetase</fullName>
    </alternativeName>
</protein>
<evidence type="ECO:0000256" key="4">
    <source>
        <dbReference type="ARBA" id="ARBA00023267"/>
    </source>
</evidence>
<keyword evidence="3 5" id="KW-0067">ATP-binding</keyword>
<evidence type="ECO:0000256" key="3">
    <source>
        <dbReference type="ARBA" id="ARBA00022840"/>
    </source>
</evidence>
<comment type="catalytic activity">
    <reaction evidence="5">
        <text>biotin + L-lysyl-[protein] + ATP = N(6)-biotinyl-L-lysyl-[protein] + AMP + diphosphate + H(+)</text>
        <dbReference type="Rhea" id="RHEA:11756"/>
        <dbReference type="Rhea" id="RHEA-COMP:9752"/>
        <dbReference type="Rhea" id="RHEA-COMP:10505"/>
        <dbReference type="ChEBI" id="CHEBI:15378"/>
        <dbReference type="ChEBI" id="CHEBI:29969"/>
        <dbReference type="ChEBI" id="CHEBI:30616"/>
        <dbReference type="ChEBI" id="CHEBI:33019"/>
        <dbReference type="ChEBI" id="CHEBI:57586"/>
        <dbReference type="ChEBI" id="CHEBI:83144"/>
        <dbReference type="ChEBI" id="CHEBI:456215"/>
        <dbReference type="EC" id="6.3.4.15"/>
    </reaction>
</comment>
<dbReference type="EC" id="6.3.4.15" evidence="5"/>
<dbReference type="CDD" id="cd16442">
    <property type="entry name" value="BPL"/>
    <property type="match status" value="1"/>
</dbReference>
<name>W1Q3S2_ABIDE</name>
<comment type="similarity">
    <text evidence="5">Belongs to the biotin--protein ligase family.</text>
</comment>
<accession>W1Q3S2</accession>
<keyword evidence="5" id="KW-0804">Transcription</keyword>
<dbReference type="PANTHER" id="PTHR12835:SF5">
    <property type="entry name" value="BIOTIN--PROTEIN LIGASE"/>
    <property type="match status" value="1"/>
</dbReference>
<dbReference type="PROSITE" id="PS51733">
    <property type="entry name" value="BPL_LPL_CATALYTIC"/>
    <property type="match status" value="1"/>
</dbReference>
<organism evidence="7 8">
    <name type="scientific">Abiotrophia defectiva ATCC 49176</name>
    <dbReference type="NCBI Taxonomy" id="592010"/>
    <lineage>
        <taxon>Bacteria</taxon>
        <taxon>Bacillati</taxon>
        <taxon>Bacillota</taxon>
        <taxon>Bacilli</taxon>
        <taxon>Lactobacillales</taxon>
        <taxon>Aerococcaceae</taxon>
        <taxon>Abiotrophia</taxon>
    </lineage>
</organism>
<dbReference type="STRING" id="592010.GCWU000182_000919"/>
<comment type="caution">
    <text evidence="7">The sequence shown here is derived from an EMBL/GenBank/DDBJ whole genome shotgun (WGS) entry which is preliminary data.</text>
</comment>
<dbReference type="InterPro" id="IPR036390">
    <property type="entry name" value="WH_DNA-bd_sf"/>
</dbReference>
<dbReference type="InterPro" id="IPR003142">
    <property type="entry name" value="BPL_C"/>
</dbReference>
<sequence>MMSTQDEILAVLLEQDGQPISGQSLADQLGLSRTAVWKAVESLRQQGYQIASLSKKGYLLEKVSHTLDAQQIKRDLDAPFESLHVALYDSVTSTNDLAKQFAIQSPGQAGLFIARKQTQGRGRSGRHFHSDIASGLYLSVVFQPQVTDLEEVPQYTLLAASAMVSALEAASGQKVRIKWVNDLFCRGRKIAGILTEATTDIESRSLSSIIIGIGLNLSGDFSQAEAATQSVAGTLFGQEMPNDFNPNQVIHDYLKQLAYYIRTLSDKTYLPHYEERLLGVGRQVSYQQAGQEYTGIIQGITDQGHLLVQDPHGQIRTLFSQEVHFSSQQFADDLD</sequence>
<reference evidence="7" key="1">
    <citation type="submission" date="2013-06" db="EMBL/GenBank/DDBJ databases">
        <authorList>
            <person name="Weinstock G."/>
            <person name="Sodergren E."/>
            <person name="Clifton S."/>
            <person name="Fulton L."/>
            <person name="Fulton B."/>
            <person name="Courtney L."/>
            <person name="Fronick C."/>
            <person name="Harrison M."/>
            <person name="Strong C."/>
            <person name="Farmer C."/>
            <person name="Delahaunty K."/>
            <person name="Markovic C."/>
            <person name="Hall O."/>
            <person name="Minx P."/>
            <person name="Tomlinson C."/>
            <person name="Mitreva M."/>
            <person name="Nelson J."/>
            <person name="Hou S."/>
            <person name="Wollam A."/>
            <person name="Pepin K.H."/>
            <person name="Johnson M."/>
            <person name="Bhonagiri V."/>
            <person name="Nash W.E."/>
            <person name="Warren W."/>
            <person name="Chinwalla A."/>
            <person name="Mardis E.R."/>
            <person name="Wilson R.K."/>
        </authorList>
    </citation>
    <scope>NUCLEOTIDE SEQUENCE [LARGE SCALE GENOMIC DNA]</scope>
    <source>
        <strain evidence="7">ATCC 49176</strain>
    </source>
</reference>
<feature type="domain" description="BPL/LPL catalytic" evidence="6">
    <location>
        <begin position="67"/>
        <end position="265"/>
    </location>
</feature>
<dbReference type="NCBIfam" id="TIGR00121">
    <property type="entry name" value="birA_ligase"/>
    <property type="match status" value="1"/>
</dbReference>
<dbReference type="GO" id="GO:0016740">
    <property type="term" value="F:transferase activity"/>
    <property type="evidence" value="ECO:0007669"/>
    <property type="project" value="UniProtKB-ARBA"/>
</dbReference>
<dbReference type="InterPro" id="IPR030855">
    <property type="entry name" value="Bifunct_BirA"/>
</dbReference>
<dbReference type="GO" id="GO:0004077">
    <property type="term" value="F:biotin--[biotin carboxyl-carrier protein] ligase activity"/>
    <property type="evidence" value="ECO:0007669"/>
    <property type="project" value="UniProtKB-UniRule"/>
</dbReference>
<gene>
    <name evidence="5" type="primary">birA</name>
    <name evidence="7" type="ORF">GCWU000182_000919</name>
</gene>
<dbReference type="SUPFAM" id="SSF46785">
    <property type="entry name" value="Winged helix' DNA-binding domain"/>
    <property type="match status" value="1"/>
</dbReference>
<evidence type="ECO:0000313" key="7">
    <source>
        <dbReference type="EMBL" id="ESK65853.1"/>
    </source>
</evidence>
<keyword evidence="4 5" id="KW-0092">Biotin</keyword>
<dbReference type="eggNOG" id="COG1654">
    <property type="taxonomic scope" value="Bacteria"/>
</dbReference>
<dbReference type="InterPro" id="IPR013196">
    <property type="entry name" value="HTH_11"/>
</dbReference>
<dbReference type="AlphaFoldDB" id="W1Q3S2"/>
<keyword evidence="1 5" id="KW-0436">Ligase</keyword>
<dbReference type="Pfam" id="PF02237">
    <property type="entry name" value="BPL_C"/>
    <property type="match status" value="1"/>
</dbReference>
<evidence type="ECO:0000256" key="1">
    <source>
        <dbReference type="ARBA" id="ARBA00022598"/>
    </source>
</evidence>
<dbReference type="InterPro" id="IPR008988">
    <property type="entry name" value="Transcriptional_repressor_C"/>
</dbReference>